<comment type="caution">
    <text evidence="5">The sequence shown here is derived from an EMBL/GenBank/DDBJ whole genome shotgun (WGS) entry which is preliminary data.</text>
</comment>
<sequence>MGCANSTAKTEEIQKLITVFGATGAQGGGVVEFLKKDKCFKIRAVTRNPDGEKAKKLIEEGIEVVKADQSDVESLKEAVKGAYGVFLVTQFWEAFDEEKEYNEGKNVVDVVKESGCKHLIFSGLENVEELIGKKCPHFDSKAKLEQYIQESGLKFTIVRYSFYAENFYSLMKPLKDDDGSFSFNIPMGDYPLDVIFVNEAGECITNIFKAPEKFVGQAIGLSSVCQSMKEYATLMEEKLGVKIATPKITTEDYSKLGFPGAEVLAVMFEFYQTGKCDRDVAMTRKLAPSMSTYEEWVDKHTEEMKAAFS</sequence>
<dbReference type="CDD" id="cd05251">
    <property type="entry name" value="NmrA_like_SDR_a"/>
    <property type="match status" value="1"/>
</dbReference>
<protein>
    <recommendedName>
        <fullName evidence="3">NmrA-like family domain-containing protein 1</fullName>
    </recommendedName>
</protein>
<dbReference type="Gene3D" id="3.40.50.720">
    <property type="entry name" value="NAD(P)-binding Rossmann-like Domain"/>
    <property type="match status" value="1"/>
</dbReference>
<evidence type="ECO:0000259" key="4">
    <source>
        <dbReference type="Pfam" id="PF05368"/>
    </source>
</evidence>
<dbReference type="Gene3D" id="3.90.25.10">
    <property type="entry name" value="UDP-galactose 4-epimerase, domain 1"/>
    <property type="match status" value="1"/>
</dbReference>
<proteinExistence type="inferred from homology"/>
<dbReference type="InterPro" id="IPR051164">
    <property type="entry name" value="NmrA-like_oxidored"/>
</dbReference>
<keyword evidence="2" id="KW-0521">NADP</keyword>
<dbReference type="InterPro" id="IPR008030">
    <property type="entry name" value="NmrA-like"/>
</dbReference>
<evidence type="ECO:0000256" key="1">
    <source>
        <dbReference type="ARBA" id="ARBA00006328"/>
    </source>
</evidence>
<feature type="domain" description="NmrA-like" evidence="4">
    <location>
        <begin position="14"/>
        <end position="296"/>
    </location>
</feature>
<evidence type="ECO:0000313" key="5">
    <source>
        <dbReference type="EMBL" id="CAD5114534.1"/>
    </source>
</evidence>
<dbReference type="AlphaFoldDB" id="A0A7I8VDT1"/>
<dbReference type="EMBL" id="CAJFCJ010000005">
    <property type="protein sequence ID" value="CAD5114534.1"/>
    <property type="molecule type" value="Genomic_DNA"/>
</dbReference>
<dbReference type="PANTHER" id="PTHR42748:SF7">
    <property type="entry name" value="NMRA LIKE REDOX SENSOR 1-RELATED"/>
    <property type="match status" value="1"/>
</dbReference>
<dbReference type="SUPFAM" id="SSF51735">
    <property type="entry name" value="NAD(P)-binding Rossmann-fold domains"/>
    <property type="match status" value="1"/>
</dbReference>
<gene>
    <name evidence="5" type="ORF">DGYR_LOCUS3365</name>
</gene>
<organism evidence="5 6">
    <name type="scientific">Dimorphilus gyrociliatus</name>
    <dbReference type="NCBI Taxonomy" id="2664684"/>
    <lineage>
        <taxon>Eukaryota</taxon>
        <taxon>Metazoa</taxon>
        <taxon>Spiralia</taxon>
        <taxon>Lophotrochozoa</taxon>
        <taxon>Annelida</taxon>
        <taxon>Polychaeta</taxon>
        <taxon>Polychaeta incertae sedis</taxon>
        <taxon>Dinophilidae</taxon>
        <taxon>Dimorphilus</taxon>
    </lineage>
</organism>
<reference evidence="5 6" key="1">
    <citation type="submission" date="2020-08" db="EMBL/GenBank/DDBJ databases">
        <authorList>
            <person name="Hejnol A."/>
        </authorList>
    </citation>
    <scope>NUCLEOTIDE SEQUENCE [LARGE SCALE GENOMIC DNA]</scope>
</reference>
<evidence type="ECO:0000313" key="6">
    <source>
        <dbReference type="Proteomes" id="UP000549394"/>
    </source>
</evidence>
<accession>A0A7I8VDT1</accession>
<dbReference type="GO" id="GO:0005634">
    <property type="term" value="C:nucleus"/>
    <property type="evidence" value="ECO:0007669"/>
    <property type="project" value="TreeGrafter"/>
</dbReference>
<evidence type="ECO:0000256" key="3">
    <source>
        <dbReference type="ARBA" id="ARBA00040296"/>
    </source>
</evidence>
<comment type="similarity">
    <text evidence="1">Belongs to the NmrA-type oxidoreductase family.</text>
</comment>
<evidence type="ECO:0000256" key="2">
    <source>
        <dbReference type="ARBA" id="ARBA00022857"/>
    </source>
</evidence>
<dbReference type="Pfam" id="PF05368">
    <property type="entry name" value="NmrA"/>
    <property type="match status" value="1"/>
</dbReference>
<dbReference type="InterPro" id="IPR036291">
    <property type="entry name" value="NAD(P)-bd_dom_sf"/>
</dbReference>
<keyword evidence="6" id="KW-1185">Reference proteome</keyword>
<dbReference type="OrthoDB" id="300709at2759"/>
<dbReference type="Proteomes" id="UP000549394">
    <property type="component" value="Unassembled WGS sequence"/>
</dbReference>
<dbReference type="PANTHER" id="PTHR42748">
    <property type="entry name" value="NITROGEN METABOLITE REPRESSION PROTEIN NMRA FAMILY MEMBER"/>
    <property type="match status" value="1"/>
</dbReference>
<name>A0A7I8VDT1_9ANNE</name>